<dbReference type="PROSITE" id="PS51273">
    <property type="entry name" value="GATASE_TYPE_1"/>
    <property type="match status" value="1"/>
</dbReference>
<dbReference type="PANTHER" id="PTHR42695:SF5">
    <property type="entry name" value="GLUTAMINE AMIDOTRANSFERASE YLR126C-RELATED"/>
    <property type="match status" value="1"/>
</dbReference>
<accession>A0ABR9W3V8</accession>
<dbReference type="Proteomes" id="UP000644727">
    <property type="component" value="Unassembled WGS sequence"/>
</dbReference>
<name>A0ABR9W3V8_9MICO</name>
<dbReference type="InterPro" id="IPR044992">
    <property type="entry name" value="ChyE-like"/>
</dbReference>
<comment type="caution">
    <text evidence="2">The sequence shown here is derived from an EMBL/GenBank/DDBJ whole genome shotgun (WGS) entry which is preliminary data.</text>
</comment>
<keyword evidence="2" id="KW-0315">Glutamine amidotransferase</keyword>
<dbReference type="SUPFAM" id="SSF52317">
    <property type="entry name" value="Class I glutamine amidotransferase-like"/>
    <property type="match status" value="1"/>
</dbReference>
<proteinExistence type="predicted"/>
<dbReference type="RefSeq" id="WP_193866854.1">
    <property type="nucleotide sequence ID" value="NZ_JADEYR010000021.1"/>
</dbReference>
<dbReference type="CDD" id="cd01741">
    <property type="entry name" value="GATase1_1"/>
    <property type="match status" value="1"/>
</dbReference>
<dbReference type="Pfam" id="PF00117">
    <property type="entry name" value="GATase"/>
    <property type="match status" value="1"/>
</dbReference>
<keyword evidence="3" id="KW-1185">Reference proteome</keyword>
<dbReference type="EMBL" id="JADEYR010000021">
    <property type="protein sequence ID" value="MBE9405121.1"/>
    <property type="molecule type" value="Genomic_DNA"/>
</dbReference>
<sequence>MKPFLLLTTRPEDDVARAEAASFQRFSGLGHDDLRWVRIEREDAPAIRAEELSGIYLGGSPFTVSDPAETKSPQQIRAERALAAVLDEVMEQDIPFLGACYGIGTLGSHVGATIDRTHGEPLGAVPITLTEAGREDPVVIEAGLPEVFTGLVGHKEAVTALPSHATVLATGEHCPVQMFRVGTRQYATQFHPELDVPAVMERARAYRDHGYFDPGEMEDIFALLGRRTADHPPHLLRAFATVHGRGR</sequence>
<dbReference type="PANTHER" id="PTHR42695">
    <property type="entry name" value="GLUTAMINE AMIDOTRANSFERASE YLR126C-RELATED"/>
    <property type="match status" value="1"/>
</dbReference>
<organism evidence="2 3">
    <name type="scientific">Brachybacterium epidermidis</name>
    <dbReference type="NCBI Taxonomy" id="2781983"/>
    <lineage>
        <taxon>Bacteria</taxon>
        <taxon>Bacillati</taxon>
        <taxon>Actinomycetota</taxon>
        <taxon>Actinomycetes</taxon>
        <taxon>Micrococcales</taxon>
        <taxon>Dermabacteraceae</taxon>
        <taxon>Brachybacterium</taxon>
    </lineage>
</organism>
<dbReference type="NCBIfam" id="NF005743">
    <property type="entry name" value="PRK07567.1"/>
    <property type="match status" value="1"/>
</dbReference>
<protein>
    <submittedName>
        <fullName evidence="2">Glutamine amidotransferase</fullName>
    </submittedName>
</protein>
<feature type="domain" description="Glutamine amidotransferase" evidence="1">
    <location>
        <begin position="49"/>
        <end position="194"/>
    </location>
</feature>
<dbReference type="InterPro" id="IPR017926">
    <property type="entry name" value="GATASE"/>
</dbReference>
<gene>
    <name evidence="2" type="ORF">IOE58_13350</name>
</gene>
<evidence type="ECO:0000259" key="1">
    <source>
        <dbReference type="Pfam" id="PF00117"/>
    </source>
</evidence>
<dbReference type="Gene3D" id="3.40.50.880">
    <property type="match status" value="1"/>
</dbReference>
<evidence type="ECO:0000313" key="2">
    <source>
        <dbReference type="EMBL" id="MBE9405121.1"/>
    </source>
</evidence>
<dbReference type="InterPro" id="IPR029062">
    <property type="entry name" value="Class_I_gatase-like"/>
</dbReference>
<reference evidence="2 3" key="1">
    <citation type="submission" date="2020-10" db="EMBL/GenBank/DDBJ databases">
        <title>Draft genome and description of Brachybacterium epidermidis sp nov.</title>
        <authorList>
            <person name="Boxberger M."/>
            <person name="La Scola B."/>
        </authorList>
    </citation>
    <scope>NUCLEOTIDE SEQUENCE [LARGE SCALE GENOMIC DNA]</scope>
    <source>
        <strain evidence="2 3">Marseille-Q2903</strain>
    </source>
</reference>
<evidence type="ECO:0000313" key="3">
    <source>
        <dbReference type="Proteomes" id="UP000644727"/>
    </source>
</evidence>